<evidence type="ECO:0000313" key="3">
    <source>
        <dbReference type="Proteomes" id="UP000193411"/>
    </source>
</evidence>
<dbReference type="EMBL" id="MCFL01000357">
    <property type="protein sequence ID" value="ORZ28075.1"/>
    <property type="molecule type" value="Genomic_DNA"/>
</dbReference>
<gene>
    <name evidence="2" type="ORF">BCR44DRAFT_233877</name>
</gene>
<feature type="region of interest" description="Disordered" evidence="1">
    <location>
        <begin position="375"/>
        <end position="394"/>
    </location>
</feature>
<proteinExistence type="predicted"/>
<reference evidence="2 3" key="1">
    <citation type="submission" date="2016-07" db="EMBL/GenBank/DDBJ databases">
        <title>Pervasive Adenine N6-methylation of Active Genes in Fungi.</title>
        <authorList>
            <consortium name="DOE Joint Genome Institute"/>
            <person name="Mondo S.J."/>
            <person name="Dannebaum R.O."/>
            <person name="Kuo R.C."/>
            <person name="Labutti K."/>
            <person name="Haridas S."/>
            <person name="Kuo A."/>
            <person name="Salamov A."/>
            <person name="Ahrendt S.R."/>
            <person name="Lipzen A."/>
            <person name="Sullivan W."/>
            <person name="Andreopoulos W.B."/>
            <person name="Clum A."/>
            <person name="Lindquist E."/>
            <person name="Daum C."/>
            <person name="Ramamoorthy G.K."/>
            <person name="Gryganskyi A."/>
            <person name="Culley D."/>
            <person name="Magnuson J.K."/>
            <person name="James T.Y."/>
            <person name="O'Malley M.A."/>
            <person name="Stajich J.E."/>
            <person name="Spatafora J.W."/>
            <person name="Visel A."/>
            <person name="Grigoriev I.V."/>
        </authorList>
    </citation>
    <scope>NUCLEOTIDE SEQUENCE [LARGE SCALE GENOMIC DNA]</scope>
    <source>
        <strain evidence="2 3">PL171</strain>
    </source>
</reference>
<feature type="region of interest" description="Disordered" evidence="1">
    <location>
        <begin position="166"/>
        <end position="188"/>
    </location>
</feature>
<protein>
    <submittedName>
        <fullName evidence="2">Uncharacterized protein</fullName>
    </submittedName>
</protein>
<dbReference type="AlphaFoldDB" id="A0A1Y2H0M7"/>
<feature type="compositionally biased region" description="Polar residues" evidence="1">
    <location>
        <begin position="377"/>
        <end position="394"/>
    </location>
</feature>
<dbReference type="Proteomes" id="UP000193411">
    <property type="component" value="Unassembled WGS sequence"/>
</dbReference>
<evidence type="ECO:0000313" key="2">
    <source>
        <dbReference type="EMBL" id="ORZ28075.1"/>
    </source>
</evidence>
<name>A0A1Y2H0M7_9FUNG</name>
<keyword evidence="3" id="KW-1185">Reference proteome</keyword>
<evidence type="ECO:0000256" key="1">
    <source>
        <dbReference type="SAM" id="MobiDB-lite"/>
    </source>
</evidence>
<feature type="region of interest" description="Disordered" evidence="1">
    <location>
        <begin position="19"/>
        <end position="43"/>
    </location>
</feature>
<comment type="caution">
    <text evidence="2">The sequence shown here is derived from an EMBL/GenBank/DDBJ whole genome shotgun (WGS) entry which is preliminary data.</text>
</comment>
<sequence>MGGLTLLDGLLKIGEWEGSAPRLDDQSPLQFPHTPFSSTTGRTDTEQALLRNTQTALAQAAGFGYSPLHSPTAASMSHHVFVHHHQLSPVGTSLPPTHPAVAIVPSSDHLVHDATRILPTAAPHRAPVAATATAATSTTIATGTPQGSLPFLVSTLVCTVQAQLQTHTESPSRSDNSPRLSPFQDTGGVTQSITVSAPIVPLQADTPPPPPLANSLQTNQSPQHISYNGVHLPLGKSTANQTLLDIPFLWLRGTFSNGGVFSTTPVKQIEVAIAGSAGRGSKRPENVTNWRKEHANMLSHVKNVFQYIQGIAIIREPHVSRTAATGPATIQATILDDPEALLACLFVPFFTSTSRPCPTTLGEVALVSRHSAYKSLPKSTNHGRQSTSAGASDQ</sequence>
<accession>A0A1Y2H0M7</accession>
<organism evidence="2 3">
    <name type="scientific">Catenaria anguillulae PL171</name>
    <dbReference type="NCBI Taxonomy" id="765915"/>
    <lineage>
        <taxon>Eukaryota</taxon>
        <taxon>Fungi</taxon>
        <taxon>Fungi incertae sedis</taxon>
        <taxon>Blastocladiomycota</taxon>
        <taxon>Blastocladiomycetes</taxon>
        <taxon>Blastocladiales</taxon>
        <taxon>Catenariaceae</taxon>
        <taxon>Catenaria</taxon>
    </lineage>
</organism>
<feature type="region of interest" description="Disordered" evidence="1">
    <location>
        <begin position="200"/>
        <end position="221"/>
    </location>
</feature>